<evidence type="ECO:0000313" key="2">
    <source>
        <dbReference type="Proteomes" id="UP000054477"/>
    </source>
</evidence>
<protein>
    <submittedName>
        <fullName evidence="1">Uncharacterized protein</fullName>
    </submittedName>
</protein>
<dbReference type="EMBL" id="KN839244">
    <property type="protein sequence ID" value="KIJ90226.1"/>
    <property type="molecule type" value="Genomic_DNA"/>
</dbReference>
<reference evidence="1 2" key="1">
    <citation type="submission" date="2014-04" db="EMBL/GenBank/DDBJ databases">
        <authorList>
            <consortium name="DOE Joint Genome Institute"/>
            <person name="Kuo A."/>
            <person name="Kohler A."/>
            <person name="Nagy L.G."/>
            <person name="Floudas D."/>
            <person name="Copeland A."/>
            <person name="Barry K.W."/>
            <person name="Cichocki N."/>
            <person name="Veneault-Fourrey C."/>
            <person name="LaButti K."/>
            <person name="Lindquist E.A."/>
            <person name="Lipzen A."/>
            <person name="Lundell T."/>
            <person name="Morin E."/>
            <person name="Murat C."/>
            <person name="Sun H."/>
            <person name="Tunlid A."/>
            <person name="Henrissat B."/>
            <person name="Grigoriev I.V."/>
            <person name="Hibbett D.S."/>
            <person name="Martin F."/>
            <person name="Nordberg H.P."/>
            <person name="Cantor M.N."/>
            <person name="Hua S.X."/>
        </authorList>
    </citation>
    <scope>NUCLEOTIDE SEQUENCE [LARGE SCALE GENOMIC DNA]</scope>
    <source>
        <strain evidence="1 2">LaAM-08-1</strain>
    </source>
</reference>
<dbReference type="Proteomes" id="UP000054477">
    <property type="component" value="Unassembled WGS sequence"/>
</dbReference>
<evidence type="ECO:0000313" key="1">
    <source>
        <dbReference type="EMBL" id="KIJ90226.1"/>
    </source>
</evidence>
<sequence>MPCKALAHTHKYFVVTVGYDPGVYATRALALEATGPSSNDPITCTTREIANQTFVKAYMVNRVCRI</sequence>
<name>A0A0C9WXU2_9AGAR</name>
<dbReference type="AlphaFoldDB" id="A0A0C9WXU2"/>
<accession>A0A0C9WXU2</accession>
<reference evidence="2" key="2">
    <citation type="submission" date="2015-01" db="EMBL/GenBank/DDBJ databases">
        <title>Evolutionary Origins and Diversification of the Mycorrhizal Mutualists.</title>
        <authorList>
            <consortium name="DOE Joint Genome Institute"/>
            <consortium name="Mycorrhizal Genomics Consortium"/>
            <person name="Kohler A."/>
            <person name="Kuo A."/>
            <person name="Nagy L.G."/>
            <person name="Floudas D."/>
            <person name="Copeland A."/>
            <person name="Barry K.W."/>
            <person name="Cichocki N."/>
            <person name="Veneault-Fourrey C."/>
            <person name="LaButti K."/>
            <person name="Lindquist E.A."/>
            <person name="Lipzen A."/>
            <person name="Lundell T."/>
            <person name="Morin E."/>
            <person name="Murat C."/>
            <person name="Riley R."/>
            <person name="Ohm R."/>
            <person name="Sun H."/>
            <person name="Tunlid A."/>
            <person name="Henrissat B."/>
            <person name="Grigoriev I.V."/>
            <person name="Hibbett D.S."/>
            <person name="Martin F."/>
        </authorList>
    </citation>
    <scope>NUCLEOTIDE SEQUENCE [LARGE SCALE GENOMIC DNA]</scope>
    <source>
        <strain evidence="2">LaAM-08-1</strain>
    </source>
</reference>
<proteinExistence type="predicted"/>
<organism evidence="1 2">
    <name type="scientific">Laccaria amethystina LaAM-08-1</name>
    <dbReference type="NCBI Taxonomy" id="1095629"/>
    <lineage>
        <taxon>Eukaryota</taxon>
        <taxon>Fungi</taxon>
        <taxon>Dikarya</taxon>
        <taxon>Basidiomycota</taxon>
        <taxon>Agaricomycotina</taxon>
        <taxon>Agaricomycetes</taxon>
        <taxon>Agaricomycetidae</taxon>
        <taxon>Agaricales</taxon>
        <taxon>Agaricineae</taxon>
        <taxon>Hydnangiaceae</taxon>
        <taxon>Laccaria</taxon>
    </lineage>
</organism>
<gene>
    <name evidence="1" type="ORF">K443DRAFT_15409</name>
</gene>
<dbReference type="HOGENOM" id="CLU_2831583_0_0_1"/>
<dbReference type="OrthoDB" id="10616650at2759"/>
<keyword evidence="2" id="KW-1185">Reference proteome</keyword>